<name>A0A919PLM0_9ACTN</name>
<organism evidence="3 4">
    <name type="scientific">Dactylosporangium siamense</name>
    <dbReference type="NCBI Taxonomy" id="685454"/>
    <lineage>
        <taxon>Bacteria</taxon>
        <taxon>Bacillati</taxon>
        <taxon>Actinomycetota</taxon>
        <taxon>Actinomycetes</taxon>
        <taxon>Micromonosporales</taxon>
        <taxon>Micromonosporaceae</taxon>
        <taxon>Dactylosporangium</taxon>
    </lineage>
</organism>
<keyword evidence="4" id="KW-1185">Reference proteome</keyword>
<evidence type="ECO:0000256" key="2">
    <source>
        <dbReference type="SAM" id="Phobius"/>
    </source>
</evidence>
<feature type="region of interest" description="Disordered" evidence="1">
    <location>
        <begin position="1"/>
        <end position="89"/>
    </location>
</feature>
<dbReference type="Proteomes" id="UP000660611">
    <property type="component" value="Unassembled WGS sequence"/>
</dbReference>
<feature type="compositionally biased region" description="Low complexity" evidence="1">
    <location>
        <begin position="51"/>
        <end position="63"/>
    </location>
</feature>
<feature type="transmembrane region" description="Helical" evidence="2">
    <location>
        <begin position="271"/>
        <end position="291"/>
    </location>
</feature>
<keyword evidence="2" id="KW-0812">Transmembrane</keyword>
<evidence type="ECO:0000313" key="3">
    <source>
        <dbReference type="EMBL" id="GIG46387.1"/>
    </source>
</evidence>
<protein>
    <submittedName>
        <fullName evidence="3">Uncharacterized protein</fullName>
    </submittedName>
</protein>
<accession>A0A919PLM0</accession>
<feature type="transmembrane region" description="Helical" evidence="2">
    <location>
        <begin position="172"/>
        <end position="190"/>
    </location>
</feature>
<sequence>MSNGNVDDEAAWWRGQAAGIPPKAPDSDGFPLWPTTTTTTVRAPSPDGEHSSSQYDSQYSGSGSEPGSGPGSESGSGPGTEPAGVPGTAVVPAGLAHDLVDPAAHDAGAAAVVEHLQVATTRLEETAAQLADAGESWPPPAMRVMRRPRDAAVTSPPPKRSPRKVRRLRNPAFGLPAMLVIALLAGFFAWTSAEPFWLDMGQGEHGHAQITRCKGDGVLRRCYATFQSDVRAAVAGVPLVGADDAPGTTLDARMRAGGRIAYAGNPSGLRVRWTVGLALILLCGAALCWATGAGRLGRLRTRLAAYAVTVAAPLVLGLGVLIASY</sequence>
<proteinExistence type="predicted"/>
<gene>
    <name evidence="3" type="ORF">Dsi01nite_044280</name>
</gene>
<evidence type="ECO:0000313" key="4">
    <source>
        <dbReference type="Proteomes" id="UP000660611"/>
    </source>
</evidence>
<feature type="compositionally biased region" description="Acidic residues" evidence="1">
    <location>
        <begin position="1"/>
        <end position="10"/>
    </location>
</feature>
<comment type="caution">
    <text evidence="3">The sequence shown here is derived from an EMBL/GenBank/DDBJ whole genome shotgun (WGS) entry which is preliminary data.</text>
</comment>
<dbReference type="EMBL" id="BONQ01000069">
    <property type="protein sequence ID" value="GIG46387.1"/>
    <property type="molecule type" value="Genomic_DNA"/>
</dbReference>
<feature type="transmembrane region" description="Helical" evidence="2">
    <location>
        <begin position="303"/>
        <end position="323"/>
    </location>
</feature>
<keyword evidence="2" id="KW-0472">Membrane</keyword>
<keyword evidence="2" id="KW-1133">Transmembrane helix</keyword>
<evidence type="ECO:0000256" key="1">
    <source>
        <dbReference type="SAM" id="MobiDB-lite"/>
    </source>
</evidence>
<reference evidence="3" key="1">
    <citation type="submission" date="2021-01" db="EMBL/GenBank/DDBJ databases">
        <title>Whole genome shotgun sequence of Dactylosporangium siamense NBRC 106093.</title>
        <authorList>
            <person name="Komaki H."/>
            <person name="Tamura T."/>
        </authorList>
    </citation>
    <scope>NUCLEOTIDE SEQUENCE</scope>
    <source>
        <strain evidence="3">NBRC 106093</strain>
    </source>
</reference>
<feature type="compositionally biased region" description="Gly residues" evidence="1">
    <location>
        <begin position="64"/>
        <end position="78"/>
    </location>
</feature>
<dbReference type="AlphaFoldDB" id="A0A919PLM0"/>